<evidence type="ECO:0000256" key="1">
    <source>
        <dbReference type="SAM" id="Phobius"/>
    </source>
</evidence>
<feature type="transmembrane region" description="Helical" evidence="1">
    <location>
        <begin position="12"/>
        <end position="34"/>
    </location>
</feature>
<organism evidence="2 3">
    <name type="scientific">Candidatus Iainarchaeum sp</name>
    <dbReference type="NCBI Taxonomy" id="3101447"/>
    <lineage>
        <taxon>Archaea</taxon>
        <taxon>Candidatus Iainarchaeota</taxon>
        <taxon>Candidatus Iainarchaeia</taxon>
        <taxon>Candidatus Iainarchaeales</taxon>
        <taxon>Candidatus Iainarchaeaceae</taxon>
        <taxon>Candidatus Iainarchaeum</taxon>
    </lineage>
</organism>
<reference evidence="2" key="1">
    <citation type="submission" date="2021-03" db="EMBL/GenBank/DDBJ databases">
        <authorList>
            <person name="Jaffe A."/>
        </authorList>
    </citation>
    <scope>NUCLEOTIDE SEQUENCE</scope>
    <source>
        <strain evidence="2">RIFCSPLOWO2_01_FULL_58_19</strain>
    </source>
</reference>
<dbReference type="AlphaFoldDB" id="A0A8T4LE97"/>
<name>A0A8T4LE97_9ARCH</name>
<evidence type="ECO:0000313" key="3">
    <source>
        <dbReference type="Proteomes" id="UP000678237"/>
    </source>
</evidence>
<protein>
    <submittedName>
        <fullName evidence="2">Uncharacterized protein</fullName>
    </submittedName>
</protein>
<accession>A0A8T4LE97</accession>
<dbReference type="EMBL" id="JAGVWE010000003">
    <property type="protein sequence ID" value="MBS3062970.1"/>
    <property type="molecule type" value="Genomic_DNA"/>
</dbReference>
<sequence>MYPVPENPAKSALKVTMLVALIAVLWFVGVWTGAIRCSLLPGGCPVYWGLLRSGTGGKPEILIVHGEEDDPGLGDPKLLEKALSDPNILAVHPDAVKVERVTKDFLKGYDLVIVTKAKVIPTKKVKEFIDFAAEGGRLVWTGDAGTALGGDESPGEALLLKSQRPGEEDVNEVIGPWARRDGEYMVPLDEFIAAEFLGTYCELKNCRDANQLMGLLEALPGRKHPLVEGIRDDLEFYGDFALVNQREGNNAKRVLTLKYGSELVTKDKRKLGKEFPVIISSGLGTGKVVYYAAPLEYFFAPGRPKKYYQFLENMYKGMLN</sequence>
<proteinExistence type="predicted"/>
<dbReference type="Proteomes" id="UP000678237">
    <property type="component" value="Unassembled WGS sequence"/>
</dbReference>
<comment type="caution">
    <text evidence="2">The sequence shown here is derived from an EMBL/GenBank/DDBJ whole genome shotgun (WGS) entry which is preliminary data.</text>
</comment>
<keyword evidence="1" id="KW-0812">Transmembrane</keyword>
<dbReference type="InterPro" id="IPR029062">
    <property type="entry name" value="Class_I_gatase-like"/>
</dbReference>
<keyword evidence="1" id="KW-0472">Membrane</keyword>
<keyword evidence="1" id="KW-1133">Transmembrane helix</keyword>
<evidence type="ECO:0000313" key="2">
    <source>
        <dbReference type="EMBL" id="MBS3062970.1"/>
    </source>
</evidence>
<gene>
    <name evidence="2" type="ORF">J4203_03795</name>
</gene>
<dbReference type="SUPFAM" id="SSF52317">
    <property type="entry name" value="Class I glutamine amidotransferase-like"/>
    <property type="match status" value="1"/>
</dbReference>
<dbReference type="Gene3D" id="3.40.50.880">
    <property type="match status" value="1"/>
</dbReference>
<reference evidence="2" key="2">
    <citation type="submission" date="2021-05" db="EMBL/GenBank/DDBJ databases">
        <title>Protein family content uncovers lineage relationships and bacterial pathway maintenance mechanisms in DPANN archaea.</title>
        <authorList>
            <person name="Castelle C.J."/>
            <person name="Meheust R."/>
            <person name="Jaffe A.L."/>
            <person name="Seitz K."/>
            <person name="Gong X."/>
            <person name="Baker B.J."/>
            <person name="Banfield J.F."/>
        </authorList>
    </citation>
    <scope>NUCLEOTIDE SEQUENCE</scope>
    <source>
        <strain evidence="2">RIFCSPLOWO2_01_FULL_58_19</strain>
    </source>
</reference>